<feature type="domain" description="HTH cro/C1-type" evidence="5">
    <location>
        <begin position="16"/>
        <end position="70"/>
    </location>
</feature>
<evidence type="ECO:0000256" key="1">
    <source>
        <dbReference type="ARBA" id="ARBA00023015"/>
    </source>
</evidence>
<sequence length="104" mass="11203">MAEMKSEAARVFGERVRDNRKRLGISQETLAELSGVHWTFIGQVERGTRNLSLHNIVKIAAGLDVDPGTLVQGIGAADVPAEEKPVSAAERIRTERLAGTNPVA</sequence>
<reference evidence="6 7" key="1">
    <citation type="journal article" date="2014" name="Int. J. Syst. Evol. Microbiol.">
        <title>Description of Galbitalea soli gen. nov., sp. nov., and Frondihabitans sucicola sp. nov.</title>
        <authorList>
            <person name="Kim S.J."/>
            <person name="Lim J.M."/>
            <person name="Ahn J.H."/>
            <person name="Weon H.Y."/>
            <person name="Hamada M."/>
            <person name="Suzuki K."/>
            <person name="Ahn T.Y."/>
            <person name="Kwon S.W."/>
        </authorList>
    </citation>
    <scope>NUCLEOTIDE SEQUENCE [LARGE SCALE GENOMIC DNA]</scope>
    <source>
        <strain evidence="6 7">NBRC 108727</strain>
    </source>
</reference>
<dbReference type="SUPFAM" id="SSF47413">
    <property type="entry name" value="lambda repressor-like DNA-binding domains"/>
    <property type="match status" value="1"/>
</dbReference>
<evidence type="ECO:0000313" key="7">
    <source>
        <dbReference type="Proteomes" id="UP000479756"/>
    </source>
</evidence>
<dbReference type="Proteomes" id="UP000479756">
    <property type="component" value="Unassembled WGS sequence"/>
</dbReference>
<dbReference type="AlphaFoldDB" id="A0A7C9TMX7"/>
<gene>
    <name evidence="6" type="ORF">G3T37_00510</name>
</gene>
<name>A0A7C9TMX7_9MICO</name>
<feature type="compositionally biased region" description="Basic and acidic residues" evidence="4">
    <location>
        <begin position="82"/>
        <end position="96"/>
    </location>
</feature>
<keyword evidence="2" id="KW-0238">DNA-binding</keyword>
<dbReference type="PANTHER" id="PTHR46797:SF23">
    <property type="entry name" value="HTH-TYPE TRANSCRIPTIONAL REGULATOR SUTR"/>
    <property type="match status" value="1"/>
</dbReference>
<evidence type="ECO:0000259" key="5">
    <source>
        <dbReference type="PROSITE" id="PS50943"/>
    </source>
</evidence>
<dbReference type="InterPro" id="IPR001387">
    <property type="entry name" value="Cro/C1-type_HTH"/>
</dbReference>
<dbReference type="InterPro" id="IPR050807">
    <property type="entry name" value="TransReg_Diox_bact_type"/>
</dbReference>
<dbReference type="InterPro" id="IPR010982">
    <property type="entry name" value="Lambda_DNA-bd_dom_sf"/>
</dbReference>
<dbReference type="Gene3D" id="1.10.260.40">
    <property type="entry name" value="lambda repressor-like DNA-binding domains"/>
    <property type="match status" value="1"/>
</dbReference>
<accession>A0A7C9TMX7</accession>
<protein>
    <submittedName>
        <fullName evidence="6">Helix-turn-helix transcriptional regulator</fullName>
    </submittedName>
</protein>
<evidence type="ECO:0000256" key="2">
    <source>
        <dbReference type="ARBA" id="ARBA00023125"/>
    </source>
</evidence>
<dbReference type="CDD" id="cd00093">
    <property type="entry name" value="HTH_XRE"/>
    <property type="match status" value="1"/>
</dbReference>
<dbReference type="GO" id="GO:0003677">
    <property type="term" value="F:DNA binding"/>
    <property type="evidence" value="ECO:0007669"/>
    <property type="project" value="UniProtKB-KW"/>
</dbReference>
<evidence type="ECO:0000256" key="4">
    <source>
        <dbReference type="SAM" id="MobiDB-lite"/>
    </source>
</evidence>
<keyword evidence="3" id="KW-0804">Transcription</keyword>
<dbReference type="GO" id="GO:0003700">
    <property type="term" value="F:DNA-binding transcription factor activity"/>
    <property type="evidence" value="ECO:0007669"/>
    <property type="project" value="TreeGrafter"/>
</dbReference>
<feature type="region of interest" description="Disordered" evidence="4">
    <location>
        <begin position="82"/>
        <end position="104"/>
    </location>
</feature>
<keyword evidence="7" id="KW-1185">Reference proteome</keyword>
<dbReference type="Pfam" id="PF01381">
    <property type="entry name" value="HTH_3"/>
    <property type="match status" value="1"/>
</dbReference>
<dbReference type="RefSeq" id="WP_163471463.1">
    <property type="nucleotide sequence ID" value="NZ_JAAGWZ010000001.1"/>
</dbReference>
<dbReference type="EMBL" id="JAAGWZ010000001">
    <property type="protein sequence ID" value="NEM89835.1"/>
    <property type="molecule type" value="Genomic_DNA"/>
</dbReference>
<organism evidence="6 7">
    <name type="scientific">Galbitalea soli</name>
    <dbReference type="NCBI Taxonomy" id="1268042"/>
    <lineage>
        <taxon>Bacteria</taxon>
        <taxon>Bacillati</taxon>
        <taxon>Actinomycetota</taxon>
        <taxon>Actinomycetes</taxon>
        <taxon>Micrococcales</taxon>
        <taxon>Microbacteriaceae</taxon>
        <taxon>Galbitalea</taxon>
    </lineage>
</organism>
<proteinExistence type="predicted"/>
<dbReference type="GO" id="GO:0005829">
    <property type="term" value="C:cytosol"/>
    <property type="evidence" value="ECO:0007669"/>
    <property type="project" value="TreeGrafter"/>
</dbReference>
<evidence type="ECO:0000313" key="6">
    <source>
        <dbReference type="EMBL" id="NEM89835.1"/>
    </source>
</evidence>
<dbReference type="SMART" id="SM00530">
    <property type="entry name" value="HTH_XRE"/>
    <property type="match status" value="1"/>
</dbReference>
<dbReference type="PROSITE" id="PS50943">
    <property type="entry name" value="HTH_CROC1"/>
    <property type="match status" value="1"/>
</dbReference>
<dbReference type="PANTHER" id="PTHR46797">
    <property type="entry name" value="HTH-TYPE TRANSCRIPTIONAL REGULATOR"/>
    <property type="match status" value="1"/>
</dbReference>
<keyword evidence="1" id="KW-0805">Transcription regulation</keyword>
<evidence type="ECO:0000256" key="3">
    <source>
        <dbReference type="ARBA" id="ARBA00023163"/>
    </source>
</evidence>
<comment type="caution">
    <text evidence="6">The sequence shown here is derived from an EMBL/GenBank/DDBJ whole genome shotgun (WGS) entry which is preliminary data.</text>
</comment>